<evidence type="ECO:0000313" key="3">
    <source>
        <dbReference type="Proteomes" id="UP000676967"/>
    </source>
</evidence>
<gene>
    <name evidence="2" type="ORF">Aiant_08960</name>
</gene>
<organism evidence="2 3">
    <name type="scientific">Actinoplanes ianthinogenes</name>
    <dbReference type="NCBI Taxonomy" id="122358"/>
    <lineage>
        <taxon>Bacteria</taxon>
        <taxon>Bacillati</taxon>
        <taxon>Actinomycetota</taxon>
        <taxon>Actinomycetes</taxon>
        <taxon>Micromonosporales</taxon>
        <taxon>Micromonosporaceae</taxon>
        <taxon>Actinoplanes</taxon>
    </lineage>
</organism>
<reference evidence="2 3" key="1">
    <citation type="submission" date="2020-08" db="EMBL/GenBank/DDBJ databases">
        <title>Whole genome shotgun sequence of Actinoplanes ianthinogenes NBRC 13996.</title>
        <authorList>
            <person name="Komaki H."/>
            <person name="Tamura T."/>
        </authorList>
    </citation>
    <scope>NUCLEOTIDE SEQUENCE [LARGE SCALE GENOMIC DNA]</scope>
    <source>
        <strain evidence="2 3">NBRC 13996</strain>
    </source>
</reference>
<accession>A0ABN6C723</accession>
<dbReference type="EMBL" id="AP023356">
    <property type="protein sequence ID" value="BCJ40239.1"/>
    <property type="molecule type" value="Genomic_DNA"/>
</dbReference>
<name>A0ABN6C723_9ACTN</name>
<feature type="domain" description="Peptidase C39-like" evidence="1">
    <location>
        <begin position="216"/>
        <end position="356"/>
    </location>
</feature>
<dbReference type="Gene3D" id="3.90.70.10">
    <property type="entry name" value="Cysteine proteinases"/>
    <property type="match status" value="1"/>
</dbReference>
<dbReference type="RefSeq" id="WP_189331061.1">
    <property type="nucleotide sequence ID" value="NZ_AP023356.1"/>
</dbReference>
<dbReference type="Proteomes" id="UP000676967">
    <property type="component" value="Chromosome"/>
</dbReference>
<dbReference type="Pfam" id="PF13529">
    <property type="entry name" value="Peptidase_C39_2"/>
    <property type="match status" value="1"/>
</dbReference>
<evidence type="ECO:0000313" key="2">
    <source>
        <dbReference type="EMBL" id="BCJ40239.1"/>
    </source>
</evidence>
<proteinExistence type="predicted"/>
<dbReference type="InterPro" id="IPR039563">
    <property type="entry name" value="Peptidase_C39_single_dom"/>
</dbReference>
<protein>
    <submittedName>
        <fullName evidence="2">Membrane protein</fullName>
    </submittedName>
</protein>
<dbReference type="InterPro" id="IPR039564">
    <property type="entry name" value="Peptidase_C39-like"/>
</dbReference>
<sequence>MARRVTPVPGAGPATHDEQITYRRWSTLPDWLRGERAGTVPLPGLPASAVTIGRPAGTTDYADPHTGTTRTWEYATWTAPVQTIGYGASELVASWNADTPAGTWLQVEMRGTYTNGEPTPWFVMGRWASGDGDIKRTSVDGQGDPYSSIRTDTFSVDDPAKGVLLADYQLRLTLYRAPGSRALPRVRELGAMTSFVPDRFEVAPSAGRIAWGRELAVPRRSQNIHVGEYPEYGGGEAWCSPASTTMVLEYWGRNPGAAELSQVGHAARSTYDHQYEGAGNWPFNTAYAATYGLTGIVTRLHSLDEAERFVAAGIPVITSQSFLAAELDGATYGTAGHLMVIIGFTADGDVIVNDPASPSNDAVRHVYRRAQFEQVWRRTKRHRADGSVAGGSGGVAYLIKPWWKPWPRVAGSENW</sequence>
<dbReference type="CDD" id="cd02549">
    <property type="entry name" value="Peptidase_C39A"/>
    <property type="match status" value="1"/>
</dbReference>
<evidence type="ECO:0000259" key="1">
    <source>
        <dbReference type="Pfam" id="PF13529"/>
    </source>
</evidence>
<keyword evidence="3" id="KW-1185">Reference proteome</keyword>